<accession>A0ABV7PRI0</accession>
<evidence type="ECO:0000313" key="2">
    <source>
        <dbReference type="EMBL" id="MFC3491090.1"/>
    </source>
</evidence>
<gene>
    <name evidence="2" type="ORF">ACFO8M_01130</name>
</gene>
<organism evidence="2 3">
    <name type="scientific">Glycomyces rhizosphaerae</name>
    <dbReference type="NCBI Taxonomy" id="2054422"/>
    <lineage>
        <taxon>Bacteria</taxon>
        <taxon>Bacillati</taxon>
        <taxon>Actinomycetota</taxon>
        <taxon>Actinomycetes</taxon>
        <taxon>Glycomycetales</taxon>
        <taxon>Glycomycetaceae</taxon>
        <taxon>Glycomyces</taxon>
    </lineage>
</organism>
<comment type="caution">
    <text evidence="2">The sequence shown here is derived from an EMBL/GenBank/DDBJ whole genome shotgun (WGS) entry which is preliminary data.</text>
</comment>
<dbReference type="EMBL" id="JBHRWO010000004">
    <property type="protein sequence ID" value="MFC3491090.1"/>
    <property type="molecule type" value="Genomic_DNA"/>
</dbReference>
<dbReference type="RefSeq" id="WP_387969348.1">
    <property type="nucleotide sequence ID" value="NZ_JBHRWO010000004.1"/>
</dbReference>
<evidence type="ECO:0000256" key="1">
    <source>
        <dbReference type="SAM" id="SignalP"/>
    </source>
</evidence>
<feature type="chain" id="PRO_5046909731" evidence="1">
    <location>
        <begin position="26"/>
        <end position="163"/>
    </location>
</feature>
<reference evidence="3" key="1">
    <citation type="journal article" date="2019" name="Int. J. Syst. Evol. Microbiol.">
        <title>The Global Catalogue of Microorganisms (GCM) 10K type strain sequencing project: providing services to taxonomists for standard genome sequencing and annotation.</title>
        <authorList>
            <consortium name="The Broad Institute Genomics Platform"/>
            <consortium name="The Broad Institute Genome Sequencing Center for Infectious Disease"/>
            <person name="Wu L."/>
            <person name="Ma J."/>
        </authorList>
    </citation>
    <scope>NUCLEOTIDE SEQUENCE [LARGE SCALE GENOMIC DNA]</scope>
    <source>
        <strain evidence="3">CGMCC 4.7396</strain>
    </source>
</reference>
<name>A0ABV7PRI0_9ACTN</name>
<dbReference type="Proteomes" id="UP001595712">
    <property type="component" value="Unassembled WGS sequence"/>
</dbReference>
<keyword evidence="1" id="KW-0732">Signal</keyword>
<sequence length="163" mass="16925">MQHRRPSMLLAATAALLVFATASSASPATMPAEAGDQVDIVLTEGDSRCVATGISVDAAPPARVSIDADRVDFDCKGATSFKFGSDAAFDFDDAKGTATAERVRIAATKFGITCTYEASTVTLEQDGTARDYAGGPIKARKVRGAFLCPGSVNLDSATIAFHQ</sequence>
<proteinExistence type="predicted"/>
<keyword evidence="3" id="KW-1185">Reference proteome</keyword>
<evidence type="ECO:0000313" key="3">
    <source>
        <dbReference type="Proteomes" id="UP001595712"/>
    </source>
</evidence>
<protein>
    <submittedName>
        <fullName evidence="2">Uncharacterized protein</fullName>
    </submittedName>
</protein>
<feature type="signal peptide" evidence="1">
    <location>
        <begin position="1"/>
        <end position="25"/>
    </location>
</feature>